<feature type="compositionally biased region" description="Gly residues" evidence="1">
    <location>
        <begin position="1"/>
        <end position="20"/>
    </location>
</feature>
<evidence type="ECO:0000313" key="4">
    <source>
        <dbReference type="Proteomes" id="UP000184267"/>
    </source>
</evidence>
<dbReference type="OrthoDB" id="2754773at2759"/>
<evidence type="ECO:0000256" key="1">
    <source>
        <dbReference type="SAM" id="MobiDB-lite"/>
    </source>
</evidence>
<gene>
    <name evidence="3" type="ORF">TRAPUB_5341</name>
</gene>
<evidence type="ECO:0000313" key="3">
    <source>
        <dbReference type="EMBL" id="OJT04012.1"/>
    </source>
</evidence>
<dbReference type="STRING" id="154538.A0A1M2V8R6"/>
<accession>A0A1M2V8R6</accession>
<dbReference type="Gene3D" id="1.20.1280.50">
    <property type="match status" value="1"/>
</dbReference>
<feature type="region of interest" description="Disordered" evidence="1">
    <location>
        <begin position="1"/>
        <end position="66"/>
    </location>
</feature>
<dbReference type="EMBL" id="MNAD01001565">
    <property type="protein sequence ID" value="OJT04012.1"/>
    <property type="molecule type" value="Genomic_DNA"/>
</dbReference>
<evidence type="ECO:0000259" key="2">
    <source>
        <dbReference type="Pfam" id="PF12937"/>
    </source>
</evidence>
<name>A0A1M2V8R6_TRAPU</name>
<reference evidence="3 4" key="1">
    <citation type="submission" date="2016-10" db="EMBL/GenBank/DDBJ databases">
        <title>Genome sequence of the basidiomycete white-rot fungus Trametes pubescens.</title>
        <authorList>
            <person name="Makela M.R."/>
            <person name="Granchi Z."/>
            <person name="Peng M."/>
            <person name="De Vries R.P."/>
            <person name="Grigoriev I."/>
            <person name="Riley R."/>
            <person name="Hilden K."/>
        </authorList>
    </citation>
    <scope>NUCLEOTIDE SEQUENCE [LARGE SCALE GENOMIC DNA]</scope>
    <source>
        <strain evidence="3 4">FBCC735</strain>
    </source>
</reference>
<feature type="domain" description="F-box" evidence="2">
    <location>
        <begin position="79"/>
        <end position="148"/>
    </location>
</feature>
<dbReference type="Pfam" id="PF12937">
    <property type="entry name" value="F-box-like"/>
    <property type="match status" value="1"/>
</dbReference>
<protein>
    <recommendedName>
        <fullName evidence="2">F-box domain-containing protein</fullName>
    </recommendedName>
</protein>
<dbReference type="InterPro" id="IPR032675">
    <property type="entry name" value="LRR_dom_sf"/>
</dbReference>
<dbReference type="SUPFAM" id="SSF52047">
    <property type="entry name" value="RNI-like"/>
    <property type="match status" value="1"/>
</dbReference>
<keyword evidence="4" id="KW-1185">Reference proteome</keyword>
<dbReference type="OMA" id="YLTWHAS"/>
<dbReference type="Gene3D" id="3.80.10.10">
    <property type="entry name" value="Ribonuclease Inhibitor"/>
    <property type="match status" value="1"/>
</dbReference>
<dbReference type="Proteomes" id="UP000184267">
    <property type="component" value="Unassembled WGS sequence"/>
</dbReference>
<sequence>MANCGGGGGCAKHSVNGGGRRPQRAWNRPPAIALPPRRARARDRMIESSRKHGQRPHLASLPPHHDSTLTGNAVTHELIHHLPNELLLEIFAQYSLDNNRRDLTHLRSTFYEPATLGYGSSWAPLMLVCRFWRELILVTPSLWQEIDIYGQTQWLELALLRSNEAPLTLIFHPGRGAARMAVPLVLPHAHRIRRLIIPGLYTPQLIELLWFLRLLRTPMANLHELAMPHPYLNSRTRRGYAVFPLSDQHLPALRVLCLSRTAIPWTPATISRLQRLVLQYCDVKGSPLSDHRFLHVLETCEGLQELQLLNGFISLATEVPLSGGSKHRINLPRLRKLVLDDEPPATAWFLSFVQLPACASLHVTAYLTAATAPTVYELFASLVPRNPTGQHAIQMPLLGTRGRIQYDELGFHIEVSSEEAKLILKLSSHDGPDGLAWNADFARGITEFSHLFAGHPLEELTIGVAHFGAATSPKIWGRLLFAFPELRVLEVHAAIYDSHSAPLLHALTDYSSTADLLAMVGEGPRHPLCPQLCVLRLEDPSFEQGLLGLLLSYLTWHASVPLPPLESLRWHFQGTEGREERAYQDDIELYGEKLKALVKDVVILYDASVL</sequence>
<dbReference type="AlphaFoldDB" id="A0A1M2V8R6"/>
<organism evidence="3 4">
    <name type="scientific">Trametes pubescens</name>
    <name type="common">White-rot fungus</name>
    <dbReference type="NCBI Taxonomy" id="154538"/>
    <lineage>
        <taxon>Eukaryota</taxon>
        <taxon>Fungi</taxon>
        <taxon>Dikarya</taxon>
        <taxon>Basidiomycota</taxon>
        <taxon>Agaricomycotina</taxon>
        <taxon>Agaricomycetes</taxon>
        <taxon>Polyporales</taxon>
        <taxon>Polyporaceae</taxon>
        <taxon>Trametes</taxon>
    </lineage>
</organism>
<comment type="caution">
    <text evidence="3">The sequence shown here is derived from an EMBL/GenBank/DDBJ whole genome shotgun (WGS) entry which is preliminary data.</text>
</comment>
<dbReference type="InterPro" id="IPR001810">
    <property type="entry name" value="F-box_dom"/>
</dbReference>
<proteinExistence type="predicted"/>